<comment type="caution">
    <text evidence="2">The sequence shown here is derived from an EMBL/GenBank/DDBJ whole genome shotgun (WGS) entry which is preliminary data.</text>
</comment>
<reference evidence="3" key="1">
    <citation type="journal article" date="2023" name="Commun. Biol.">
        <title>Genome analysis of Parmales, the sister group of diatoms, reveals the evolutionary specialization of diatoms from phago-mixotrophs to photoautotrophs.</title>
        <authorList>
            <person name="Ban H."/>
            <person name="Sato S."/>
            <person name="Yoshikawa S."/>
            <person name="Yamada K."/>
            <person name="Nakamura Y."/>
            <person name="Ichinomiya M."/>
            <person name="Sato N."/>
            <person name="Blanc-Mathieu R."/>
            <person name="Endo H."/>
            <person name="Kuwata A."/>
            <person name="Ogata H."/>
        </authorList>
    </citation>
    <scope>NUCLEOTIDE SEQUENCE [LARGE SCALE GENOMIC DNA]</scope>
    <source>
        <strain evidence="3">NIES 3700</strain>
    </source>
</reference>
<name>A0A9W6ZE53_9STRA</name>
<evidence type="ECO:0000313" key="3">
    <source>
        <dbReference type="Proteomes" id="UP001165122"/>
    </source>
</evidence>
<feature type="region of interest" description="Disordered" evidence="1">
    <location>
        <begin position="1"/>
        <end position="36"/>
    </location>
</feature>
<dbReference type="OrthoDB" id="10538388at2759"/>
<protein>
    <submittedName>
        <fullName evidence="2">Uncharacterized protein</fullName>
    </submittedName>
</protein>
<organism evidence="2 3">
    <name type="scientific">Triparma laevis f. longispina</name>
    <dbReference type="NCBI Taxonomy" id="1714387"/>
    <lineage>
        <taxon>Eukaryota</taxon>
        <taxon>Sar</taxon>
        <taxon>Stramenopiles</taxon>
        <taxon>Ochrophyta</taxon>
        <taxon>Bolidophyceae</taxon>
        <taxon>Parmales</taxon>
        <taxon>Triparmaceae</taxon>
        <taxon>Triparma</taxon>
    </lineage>
</organism>
<evidence type="ECO:0000256" key="1">
    <source>
        <dbReference type="SAM" id="MobiDB-lite"/>
    </source>
</evidence>
<proteinExistence type="predicted"/>
<dbReference type="EMBL" id="BRXW01000396">
    <property type="protein sequence ID" value="GMH50531.1"/>
    <property type="molecule type" value="Genomic_DNA"/>
</dbReference>
<dbReference type="AlphaFoldDB" id="A0A9W6ZE53"/>
<dbReference type="Proteomes" id="UP001165122">
    <property type="component" value="Unassembled WGS sequence"/>
</dbReference>
<keyword evidence="3" id="KW-1185">Reference proteome</keyword>
<gene>
    <name evidence="2" type="ORF">TrLO_g14005</name>
</gene>
<evidence type="ECO:0000313" key="2">
    <source>
        <dbReference type="EMBL" id="GMH50531.1"/>
    </source>
</evidence>
<sequence length="168" mass="18577">MTRLSATPRASPRPHQATSTLYSSLRRKSRRTPQRAISTSLEIRAEADAEHKGSTSGKYVTCHLLYYGGCCILLAVVIPKLTSQNTTCTEAQGNAAGGESLSIFIENLSAPHFNLYKYNSEAPPTQHCDNDALVKILNNNKRPPVPKTKDHIKMAILKVYDLILNNRI</sequence>
<accession>A0A9W6ZE53</accession>